<reference evidence="4" key="1">
    <citation type="submission" date="2016-02" db="EMBL/GenBank/DDBJ databases">
        <authorList>
            <person name="Holder M.E."/>
            <person name="Ajami N.J."/>
            <person name="Petrosino J.F."/>
        </authorList>
    </citation>
    <scope>NUCLEOTIDE SEQUENCE [LARGE SCALE GENOMIC DNA]</scope>
    <source>
        <strain evidence="4">DSM 12838</strain>
    </source>
</reference>
<gene>
    <name evidence="2" type="primary">def</name>
    <name evidence="3" type="ORF">AXF15_04840</name>
</gene>
<dbReference type="PANTHER" id="PTHR10458:SF22">
    <property type="entry name" value="PEPTIDE DEFORMYLASE"/>
    <property type="match status" value="1"/>
</dbReference>
<organism evidence="3 4">
    <name type="scientific">Desulfomicrobium orale DSM 12838</name>
    <dbReference type="NCBI Taxonomy" id="888061"/>
    <lineage>
        <taxon>Bacteria</taxon>
        <taxon>Pseudomonadati</taxon>
        <taxon>Thermodesulfobacteriota</taxon>
        <taxon>Desulfovibrionia</taxon>
        <taxon>Desulfovibrionales</taxon>
        <taxon>Desulfomicrobiaceae</taxon>
        <taxon>Desulfomicrobium</taxon>
    </lineage>
</organism>
<dbReference type="Gene3D" id="3.90.45.10">
    <property type="entry name" value="Peptide deformylase"/>
    <property type="match status" value="1"/>
</dbReference>
<dbReference type="SUPFAM" id="SSF56420">
    <property type="entry name" value="Peptide deformylase"/>
    <property type="match status" value="1"/>
</dbReference>
<keyword evidence="2" id="KW-0408">Iron</keyword>
<dbReference type="GO" id="GO:0046872">
    <property type="term" value="F:metal ion binding"/>
    <property type="evidence" value="ECO:0007669"/>
    <property type="project" value="UniProtKB-KW"/>
</dbReference>
<comment type="function">
    <text evidence="2">Removes the formyl group from the N-terminal Met of newly synthesized proteins. Requires at least a dipeptide for an efficient rate of reaction. N-terminal L-methionine is a prerequisite for activity but the enzyme has broad specificity at other positions.</text>
</comment>
<evidence type="ECO:0000313" key="3">
    <source>
        <dbReference type="EMBL" id="AMD92503.1"/>
    </source>
</evidence>
<dbReference type="OrthoDB" id="9804313at2"/>
<dbReference type="Proteomes" id="UP000063964">
    <property type="component" value="Chromosome"/>
</dbReference>
<dbReference type="InterPro" id="IPR023635">
    <property type="entry name" value="Peptide_deformylase"/>
</dbReference>
<dbReference type="CDD" id="cd00487">
    <property type="entry name" value="Pep_deformylase"/>
    <property type="match status" value="1"/>
</dbReference>
<dbReference type="RefSeq" id="WP_066604051.1">
    <property type="nucleotide sequence ID" value="NZ_CP014230.1"/>
</dbReference>
<dbReference type="GO" id="GO:0006412">
    <property type="term" value="P:translation"/>
    <property type="evidence" value="ECO:0007669"/>
    <property type="project" value="UniProtKB-UniRule"/>
</dbReference>
<dbReference type="InterPro" id="IPR036821">
    <property type="entry name" value="Peptide_deformylase_sf"/>
</dbReference>
<name>A0A0X8JQ71_9BACT</name>
<evidence type="ECO:0000313" key="4">
    <source>
        <dbReference type="Proteomes" id="UP000063964"/>
    </source>
</evidence>
<feature type="binding site" evidence="2">
    <location>
        <position position="92"/>
    </location>
    <ligand>
        <name>Fe cation</name>
        <dbReference type="ChEBI" id="CHEBI:24875"/>
    </ligand>
</feature>
<dbReference type="EC" id="3.5.1.88" evidence="2"/>
<feature type="active site" evidence="2">
    <location>
        <position position="135"/>
    </location>
</feature>
<evidence type="ECO:0000256" key="2">
    <source>
        <dbReference type="HAMAP-Rule" id="MF_00163"/>
    </source>
</evidence>
<keyword evidence="4" id="KW-1185">Reference proteome</keyword>
<protein>
    <recommendedName>
        <fullName evidence="2">Peptide deformylase</fullName>
        <shortName evidence="2">PDF</shortName>
        <ecNumber evidence="2">3.5.1.88</ecNumber>
    </recommendedName>
    <alternativeName>
        <fullName evidence="2">Polypeptide deformylase</fullName>
    </alternativeName>
</protein>
<dbReference type="NCBIfam" id="NF001159">
    <property type="entry name" value="PRK00150.1-3"/>
    <property type="match status" value="1"/>
</dbReference>
<dbReference type="HAMAP" id="MF_00163">
    <property type="entry name" value="Pep_deformylase"/>
    <property type="match status" value="1"/>
</dbReference>
<dbReference type="STRING" id="888061.AXF15_04840"/>
<keyword evidence="2" id="KW-0648">Protein biosynthesis</keyword>
<keyword evidence="2" id="KW-0378">Hydrolase</keyword>
<dbReference type="PANTHER" id="PTHR10458">
    <property type="entry name" value="PEPTIDE DEFORMYLASE"/>
    <property type="match status" value="1"/>
</dbReference>
<comment type="catalytic activity">
    <reaction evidence="2">
        <text>N-terminal N-formyl-L-methionyl-[peptide] + H2O = N-terminal L-methionyl-[peptide] + formate</text>
        <dbReference type="Rhea" id="RHEA:24420"/>
        <dbReference type="Rhea" id="RHEA-COMP:10639"/>
        <dbReference type="Rhea" id="RHEA-COMP:10640"/>
        <dbReference type="ChEBI" id="CHEBI:15377"/>
        <dbReference type="ChEBI" id="CHEBI:15740"/>
        <dbReference type="ChEBI" id="CHEBI:49298"/>
        <dbReference type="ChEBI" id="CHEBI:64731"/>
        <dbReference type="EC" id="3.5.1.88"/>
    </reaction>
</comment>
<dbReference type="EMBL" id="CP014230">
    <property type="protein sequence ID" value="AMD92503.1"/>
    <property type="molecule type" value="Genomic_DNA"/>
</dbReference>
<keyword evidence="2" id="KW-0479">Metal-binding</keyword>
<feature type="binding site" evidence="2">
    <location>
        <position position="138"/>
    </location>
    <ligand>
        <name>Fe cation</name>
        <dbReference type="ChEBI" id="CHEBI:24875"/>
    </ligand>
</feature>
<dbReference type="KEGG" id="doa:AXF15_04840"/>
<dbReference type="AlphaFoldDB" id="A0A0X8JQ71"/>
<dbReference type="PIRSF" id="PIRSF004749">
    <property type="entry name" value="Pep_def"/>
    <property type="match status" value="1"/>
</dbReference>
<comment type="similarity">
    <text evidence="1 2">Belongs to the polypeptide deformylase family.</text>
</comment>
<sequence length="168" mass="18773">MPRSIVTYPHPVLAGKARPVTEITDETRALAAEMAELMYQDNGIGLAAPQVAEPLRLITVDLSGPERREDLRVFVNPVLSAPEGEVESEEGCLSVPGYRATVKRAERLHLSALDLNGNPVEMDADGLMAICLQHEVDHLDGVLFIDRISRLKRTLYERKYKKWLAQKK</sequence>
<comment type="cofactor">
    <cofactor evidence="2">
        <name>Fe(2+)</name>
        <dbReference type="ChEBI" id="CHEBI:29033"/>
    </cofactor>
    <text evidence="2">Binds 1 Fe(2+) ion.</text>
</comment>
<dbReference type="PRINTS" id="PR01576">
    <property type="entry name" value="PDEFORMYLASE"/>
</dbReference>
<feature type="binding site" evidence="2">
    <location>
        <position position="134"/>
    </location>
    <ligand>
        <name>Fe cation</name>
        <dbReference type="ChEBI" id="CHEBI:24875"/>
    </ligand>
</feature>
<accession>A0A0X8JQ71</accession>
<proteinExistence type="inferred from homology"/>
<evidence type="ECO:0000256" key="1">
    <source>
        <dbReference type="ARBA" id="ARBA00010759"/>
    </source>
</evidence>
<dbReference type="GO" id="GO:0042586">
    <property type="term" value="F:peptide deformylase activity"/>
    <property type="evidence" value="ECO:0007669"/>
    <property type="project" value="UniProtKB-UniRule"/>
</dbReference>
<dbReference type="NCBIfam" id="TIGR00079">
    <property type="entry name" value="pept_deformyl"/>
    <property type="match status" value="1"/>
</dbReference>
<dbReference type="Pfam" id="PF01327">
    <property type="entry name" value="Pep_deformylase"/>
    <property type="match status" value="1"/>
</dbReference>